<dbReference type="GO" id="GO:0016255">
    <property type="term" value="P:attachment of GPI anchor to protein"/>
    <property type="evidence" value="ECO:0007669"/>
    <property type="project" value="InterPro"/>
</dbReference>
<dbReference type="InterPro" id="IPR028361">
    <property type="entry name" value="GPI_transamidase"/>
</dbReference>
<sequence length="249" mass="28183">MAAPCFLTLRVATLAALALLSLGSSAAGHIEDQAEQFFRSGHTNNWAVLVCTSRFWFNYRHVANTLSVYRSVKRLGIPDSHIVLMLADDMACNARNPKPATVFSHKNMELNVYGDDVEVDYRSYEFQVCPKSLCVSTPGHRTDLFQRDPKNVLITDFFGSVRKVEITTEKISLQWDSQVVDSSSKEDGTAEERMGPLQYAEQLPVAQIIHQKPKPRDWHPPGGFILGLWALIIMVFFKTYGIKHMKFIF</sequence>
<dbReference type="InterPro" id="IPR001096">
    <property type="entry name" value="Peptidase_C13"/>
</dbReference>
<dbReference type="Proteomes" id="UP000694415">
    <property type="component" value="Unplaced"/>
</dbReference>
<dbReference type="GeneTree" id="ENSGT00940000156273"/>
<dbReference type="Gene3D" id="3.40.50.1460">
    <property type="match status" value="1"/>
</dbReference>
<dbReference type="Ensembl" id="ENSMSIT00000009961.1">
    <property type="protein sequence ID" value="ENSMSIP00000007820.1"/>
    <property type="gene ID" value="ENSMSIG00000006916.1"/>
</dbReference>
<evidence type="ECO:0000256" key="3">
    <source>
        <dbReference type="ARBA" id="ARBA00019393"/>
    </source>
</evidence>
<dbReference type="GO" id="GO:0006508">
    <property type="term" value="P:proteolysis"/>
    <property type="evidence" value="ECO:0007669"/>
    <property type="project" value="InterPro"/>
</dbReference>
<keyword evidence="8" id="KW-0472">Membrane</keyword>
<reference evidence="10" key="1">
    <citation type="submission" date="2025-08" db="UniProtKB">
        <authorList>
            <consortium name="Ensembl"/>
        </authorList>
    </citation>
    <scope>IDENTIFICATION</scope>
</reference>
<dbReference type="GO" id="GO:0042765">
    <property type="term" value="C:GPI-anchor transamidase complex"/>
    <property type="evidence" value="ECO:0007669"/>
    <property type="project" value="InterPro"/>
</dbReference>
<dbReference type="GO" id="GO:0006506">
    <property type="term" value="P:GPI anchor biosynthetic process"/>
    <property type="evidence" value="ECO:0007669"/>
    <property type="project" value="UniProtKB-UniPathway"/>
</dbReference>
<evidence type="ECO:0000256" key="2">
    <source>
        <dbReference type="ARBA" id="ARBA00009941"/>
    </source>
</evidence>
<feature type="signal peptide" evidence="9">
    <location>
        <begin position="1"/>
        <end position="27"/>
    </location>
</feature>
<evidence type="ECO:0000256" key="7">
    <source>
        <dbReference type="ARBA" id="ARBA00093482"/>
    </source>
</evidence>
<reference evidence="10" key="2">
    <citation type="submission" date="2025-09" db="UniProtKB">
        <authorList>
            <consortium name="Ensembl"/>
        </authorList>
    </citation>
    <scope>IDENTIFICATION</scope>
</reference>
<accession>A0A8C6MS58</accession>
<keyword evidence="11" id="KW-1185">Reference proteome</keyword>
<comment type="similarity">
    <text evidence="2">Belongs to the peptidase C13 family.</text>
</comment>
<protein>
    <recommendedName>
        <fullName evidence="3">GPI-anchor transamidase</fullName>
    </recommendedName>
    <alternativeName>
        <fullName evidence="6">Phosphatidylinositol-glycan biosynthesis class K protein</fullName>
    </alternativeName>
</protein>
<dbReference type="Pfam" id="PF01650">
    <property type="entry name" value="Peptidase_C13"/>
    <property type="match status" value="1"/>
</dbReference>
<keyword evidence="5 9" id="KW-0732">Signal</keyword>
<evidence type="ECO:0000256" key="8">
    <source>
        <dbReference type="SAM" id="Phobius"/>
    </source>
</evidence>
<evidence type="ECO:0000256" key="9">
    <source>
        <dbReference type="SAM" id="SignalP"/>
    </source>
</evidence>
<keyword evidence="8" id="KW-0812">Transmembrane</keyword>
<dbReference type="PANTHER" id="PTHR48067">
    <property type="entry name" value="GPI-ANCHOR TRANSAMIDASE"/>
    <property type="match status" value="1"/>
</dbReference>
<feature type="chain" id="PRO_5034498503" description="GPI-anchor transamidase" evidence="9">
    <location>
        <begin position="28"/>
        <end position="249"/>
    </location>
</feature>
<organism evidence="10 11">
    <name type="scientific">Mus spicilegus</name>
    <name type="common">Mound-building mouse</name>
    <dbReference type="NCBI Taxonomy" id="10103"/>
    <lineage>
        <taxon>Eukaryota</taxon>
        <taxon>Metazoa</taxon>
        <taxon>Chordata</taxon>
        <taxon>Craniata</taxon>
        <taxon>Vertebrata</taxon>
        <taxon>Euteleostomi</taxon>
        <taxon>Mammalia</taxon>
        <taxon>Eutheria</taxon>
        <taxon>Euarchontoglires</taxon>
        <taxon>Glires</taxon>
        <taxon>Rodentia</taxon>
        <taxon>Myomorpha</taxon>
        <taxon>Muroidea</taxon>
        <taxon>Muridae</taxon>
        <taxon>Murinae</taxon>
        <taxon>Mus</taxon>
        <taxon>Mus</taxon>
    </lineage>
</organism>
<dbReference type="GO" id="GO:0003923">
    <property type="term" value="F:GPI-anchor transamidase activity"/>
    <property type="evidence" value="ECO:0007669"/>
    <property type="project" value="InterPro"/>
</dbReference>
<comment type="subunit">
    <text evidence="7">Heteropentamer. Part of the GPI-anchor transamidase complex, consisting of PIGK, PIGT, PIGS, PIGU and GAA1. Interacts with GPAA1. Interacts with PIGT; this interaction, via a disulfide link, stabilizes the expression of GAA1 and PIGK and links them to PIGS.</text>
</comment>
<evidence type="ECO:0000256" key="6">
    <source>
        <dbReference type="ARBA" id="ARBA00029842"/>
    </source>
</evidence>
<name>A0A8C6MS58_MUSSI</name>
<evidence type="ECO:0000256" key="4">
    <source>
        <dbReference type="ARBA" id="ARBA00022502"/>
    </source>
</evidence>
<evidence type="ECO:0000313" key="11">
    <source>
        <dbReference type="Proteomes" id="UP000694415"/>
    </source>
</evidence>
<dbReference type="UniPathway" id="UPA00196"/>
<keyword evidence="4" id="KW-0337">GPI-anchor biosynthesis</keyword>
<dbReference type="PANTHER" id="PTHR48067:SF1">
    <property type="entry name" value="GPI-ANCHOR TRANSAMIDASE"/>
    <property type="match status" value="1"/>
</dbReference>
<dbReference type="AlphaFoldDB" id="A0A8C6MS58"/>
<comment type="pathway">
    <text evidence="1">Glycolipid biosynthesis; glycosylphosphatidylinositol-anchor biosynthesis.</text>
</comment>
<keyword evidence="8" id="KW-1133">Transmembrane helix</keyword>
<feature type="transmembrane region" description="Helical" evidence="8">
    <location>
        <begin position="218"/>
        <end position="237"/>
    </location>
</feature>
<dbReference type="PRINTS" id="PR00776">
    <property type="entry name" value="HEMOGLOBNASE"/>
</dbReference>
<evidence type="ECO:0000256" key="1">
    <source>
        <dbReference type="ARBA" id="ARBA00004687"/>
    </source>
</evidence>
<evidence type="ECO:0000313" key="10">
    <source>
        <dbReference type="Ensembl" id="ENSMSIP00000007820.1"/>
    </source>
</evidence>
<evidence type="ECO:0000256" key="5">
    <source>
        <dbReference type="ARBA" id="ARBA00022729"/>
    </source>
</evidence>
<proteinExistence type="inferred from homology"/>